<dbReference type="GO" id="GO:0005507">
    <property type="term" value="F:copper ion binding"/>
    <property type="evidence" value="ECO:0007669"/>
    <property type="project" value="InterPro"/>
</dbReference>
<evidence type="ECO:0000259" key="12">
    <source>
        <dbReference type="Pfam" id="PF05425"/>
    </source>
</evidence>
<feature type="transmembrane region" description="Helical" evidence="10">
    <location>
        <begin position="255"/>
        <end position="273"/>
    </location>
</feature>
<feature type="transmembrane region" description="Helical" evidence="10">
    <location>
        <begin position="178"/>
        <end position="198"/>
    </location>
</feature>
<evidence type="ECO:0000313" key="14">
    <source>
        <dbReference type="Proteomes" id="UP000179769"/>
    </source>
</evidence>
<comment type="caution">
    <text evidence="13">The sequence shown here is derived from an EMBL/GenBank/DDBJ whole genome shotgun (WGS) entry which is preliminary data.</text>
</comment>
<keyword evidence="7" id="KW-0186">Copper</keyword>
<dbReference type="AlphaFoldDB" id="A0A1S1PX02"/>
<accession>A0A1S1PX02</accession>
<dbReference type="PANTHER" id="PTHR34820">
    <property type="entry name" value="INNER MEMBRANE PROTEIN YEBZ"/>
    <property type="match status" value="1"/>
</dbReference>
<evidence type="ECO:0000256" key="5">
    <source>
        <dbReference type="ARBA" id="ARBA00022729"/>
    </source>
</evidence>
<feature type="region of interest" description="Disordered" evidence="9">
    <location>
        <begin position="363"/>
        <end position="386"/>
    </location>
</feature>
<dbReference type="GO" id="GO:0042597">
    <property type="term" value="C:periplasmic space"/>
    <property type="evidence" value="ECO:0007669"/>
    <property type="project" value="InterPro"/>
</dbReference>
<sequence>MTGSERRGLERGAGRRRAGEPSRRHVGARRVLAVCALAAVAVLGMALPASAHAVLTGSDPVGGAALDTAPARVTLTFSESVSVKSDSIRILDTAGARADEGGAHAGAAASQATVALRAGLGRGTYVVSWRVVSADSHPVGGAFAFGVGGPPDAGAAAALPSGGGGSRVVGVALGTARFIAFAGAALLIGATFFVAVLWPAGGRRSAPVRLIAAGWLLSLVGAVGMLLFQGPYTAGSGISGIFRGDPLATTLDGRYGQLLAIRVLALLLAVPLLRRLRDPEMIEPGDDGVRHPSGAGRRGLVELAGLGLTLVVTMAMIGHASAGETVWLATASVTLHTAAMAIWLGGLCVLGLTLLGWSGQGAGDGHGSSTGNDTGDDGVGRDASLEGEPVPPAHAVELAHVLPRWSRTATIAIAVIVLTGAFQTWREIGEFGALFDTTYGRLLLYKLWFVLGALGLGFLARRWVLRHYHPEPGPQVTSIALTGLRRGVLFEVLIGAVVLAVTAILVNTIPGRDSYAPPFARTTVAGPLTVDINVSPTRTGAQTMHVYTYDPQGRPQRLVEASGELSLPSAGVGPLQVPLVEVADGHAVAEGVGVPLPGQWQLRFTLRINDFDQYVTTVFYDVR</sequence>
<dbReference type="InterPro" id="IPR008457">
    <property type="entry name" value="Cu-R_CopD_dom"/>
</dbReference>
<feature type="transmembrane region" description="Helical" evidence="10">
    <location>
        <begin position="300"/>
        <end position="320"/>
    </location>
</feature>
<evidence type="ECO:0000256" key="9">
    <source>
        <dbReference type="SAM" id="MobiDB-lite"/>
    </source>
</evidence>
<evidence type="ECO:0000256" key="6">
    <source>
        <dbReference type="ARBA" id="ARBA00022989"/>
    </source>
</evidence>
<dbReference type="GO" id="GO:0005886">
    <property type="term" value="C:plasma membrane"/>
    <property type="evidence" value="ECO:0007669"/>
    <property type="project" value="UniProtKB-SubCell"/>
</dbReference>
<dbReference type="InterPro" id="IPR014756">
    <property type="entry name" value="Ig_E-set"/>
</dbReference>
<evidence type="ECO:0000256" key="1">
    <source>
        <dbReference type="ARBA" id="ARBA00004651"/>
    </source>
</evidence>
<feature type="domain" description="CopC" evidence="11">
    <location>
        <begin position="52"/>
        <end position="147"/>
    </location>
</feature>
<feature type="transmembrane region" description="Helical" evidence="10">
    <location>
        <begin position="488"/>
        <end position="509"/>
    </location>
</feature>
<evidence type="ECO:0000256" key="4">
    <source>
        <dbReference type="ARBA" id="ARBA00022723"/>
    </source>
</evidence>
<evidence type="ECO:0000256" key="3">
    <source>
        <dbReference type="ARBA" id="ARBA00022692"/>
    </source>
</evidence>
<protein>
    <submittedName>
        <fullName evidence="13">Copper resistance protein CopC</fullName>
    </submittedName>
</protein>
<dbReference type="Pfam" id="PF04234">
    <property type="entry name" value="CopC"/>
    <property type="match status" value="1"/>
</dbReference>
<evidence type="ECO:0000256" key="2">
    <source>
        <dbReference type="ARBA" id="ARBA00022475"/>
    </source>
</evidence>
<evidence type="ECO:0000256" key="10">
    <source>
        <dbReference type="SAM" id="Phobius"/>
    </source>
</evidence>
<reference evidence="14" key="1">
    <citation type="submission" date="2016-07" db="EMBL/GenBank/DDBJ databases">
        <title>Frankia sp. NRRL B-16219 Genome sequencing.</title>
        <authorList>
            <person name="Ghodhbane-Gtari F."/>
            <person name="Swanson E."/>
            <person name="Gueddou A."/>
            <person name="Louati M."/>
            <person name="Nouioui I."/>
            <person name="Hezbri K."/>
            <person name="Abebe-Akele F."/>
            <person name="Simpson S."/>
            <person name="Morris K."/>
            <person name="Thomas K."/>
            <person name="Gtari M."/>
            <person name="Tisa L.S."/>
        </authorList>
    </citation>
    <scope>NUCLEOTIDE SEQUENCE [LARGE SCALE GENOMIC DNA]</scope>
    <source>
        <strain evidence="14">NRRL B-16219</strain>
    </source>
</reference>
<feature type="transmembrane region" description="Helical" evidence="10">
    <location>
        <begin position="442"/>
        <end position="460"/>
    </location>
</feature>
<gene>
    <name evidence="13" type="ORF">BBK14_04770</name>
</gene>
<dbReference type="EMBL" id="MAXA01000224">
    <property type="protein sequence ID" value="OHV27198.1"/>
    <property type="molecule type" value="Genomic_DNA"/>
</dbReference>
<dbReference type="InterPro" id="IPR014755">
    <property type="entry name" value="Cu-Rt/internalin_Ig-like"/>
</dbReference>
<keyword evidence="2" id="KW-1003">Cell membrane</keyword>
<dbReference type="PANTHER" id="PTHR34820:SF4">
    <property type="entry name" value="INNER MEMBRANE PROTEIN YEBZ"/>
    <property type="match status" value="1"/>
</dbReference>
<evidence type="ECO:0000256" key="7">
    <source>
        <dbReference type="ARBA" id="ARBA00023008"/>
    </source>
</evidence>
<keyword evidence="3 10" id="KW-0812">Transmembrane</keyword>
<keyword evidence="4" id="KW-0479">Metal-binding</keyword>
<proteinExistence type="predicted"/>
<organism evidence="13 14">
    <name type="scientific">Parafrankia soli</name>
    <dbReference type="NCBI Taxonomy" id="2599596"/>
    <lineage>
        <taxon>Bacteria</taxon>
        <taxon>Bacillati</taxon>
        <taxon>Actinomycetota</taxon>
        <taxon>Actinomycetes</taxon>
        <taxon>Frankiales</taxon>
        <taxon>Frankiaceae</taxon>
        <taxon>Parafrankia</taxon>
    </lineage>
</organism>
<dbReference type="GO" id="GO:0006825">
    <property type="term" value="P:copper ion transport"/>
    <property type="evidence" value="ECO:0007669"/>
    <property type="project" value="InterPro"/>
</dbReference>
<dbReference type="RefSeq" id="WP_071064947.1">
    <property type="nucleotide sequence ID" value="NZ_MAXA01000224.1"/>
</dbReference>
<feature type="region of interest" description="Disordered" evidence="9">
    <location>
        <begin position="1"/>
        <end position="24"/>
    </location>
</feature>
<feature type="transmembrane region" description="Helical" evidence="10">
    <location>
        <begin position="326"/>
        <end position="355"/>
    </location>
</feature>
<evidence type="ECO:0000313" key="13">
    <source>
        <dbReference type="EMBL" id="OHV27198.1"/>
    </source>
</evidence>
<keyword evidence="5" id="KW-0732">Signal</keyword>
<comment type="subcellular location">
    <subcellularLocation>
        <location evidence="1">Cell membrane</location>
        <topology evidence="1">Multi-pass membrane protein</topology>
    </subcellularLocation>
</comment>
<dbReference type="GO" id="GO:0046688">
    <property type="term" value="P:response to copper ion"/>
    <property type="evidence" value="ECO:0007669"/>
    <property type="project" value="InterPro"/>
</dbReference>
<dbReference type="InterPro" id="IPR007348">
    <property type="entry name" value="CopC_dom"/>
</dbReference>
<dbReference type="OrthoDB" id="5242236at2"/>
<dbReference type="Gene3D" id="2.60.40.1220">
    <property type="match status" value="1"/>
</dbReference>
<feature type="transmembrane region" description="Helical" evidence="10">
    <location>
        <begin position="210"/>
        <end position="228"/>
    </location>
</feature>
<feature type="compositionally biased region" description="Basic and acidic residues" evidence="9">
    <location>
        <begin position="1"/>
        <end position="23"/>
    </location>
</feature>
<evidence type="ECO:0000259" key="11">
    <source>
        <dbReference type="Pfam" id="PF04234"/>
    </source>
</evidence>
<dbReference type="Pfam" id="PF05425">
    <property type="entry name" value="CopD"/>
    <property type="match status" value="1"/>
</dbReference>
<feature type="transmembrane region" description="Helical" evidence="10">
    <location>
        <begin position="405"/>
        <end position="422"/>
    </location>
</feature>
<dbReference type="SUPFAM" id="SSF81296">
    <property type="entry name" value="E set domains"/>
    <property type="match status" value="1"/>
</dbReference>
<keyword evidence="6 10" id="KW-1133">Transmembrane helix</keyword>
<evidence type="ECO:0000256" key="8">
    <source>
        <dbReference type="ARBA" id="ARBA00023136"/>
    </source>
</evidence>
<keyword evidence="14" id="KW-1185">Reference proteome</keyword>
<dbReference type="InterPro" id="IPR032694">
    <property type="entry name" value="CopC/D"/>
</dbReference>
<name>A0A1S1PX02_9ACTN</name>
<keyword evidence="8 10" id="KW-0472">Membrane</keyword>
<dbReference type="Proteomes" id="UP000179769">
    <property type="component" value="Unassembled WGS sequence"/>
</dbReference>
<feature type="domain" description="Copper resistance protein D" evidence="12">
    <location>
        <begin position="400"/>
        <end position="505"/>
    </location>
</feature>